<dbReference type="EMBL" id="CQBM01000005">
    <property type="protein sequence ID" value="CNI19806.1"/>
    <property type="molecule type" value="Genomic_DNA"/>
</dbReference>
<dbReference type="GO" id="GO:0009289">
    <property type="term" value="C:pilus"/>
    <property type="evidence" value="ECO:0007669"/>
    <property type="project" value="InterPro"/>
</dbReference>
<dbReference type="RefSeq" id="WP_230675119.1">
    <property type="nucleotide sequence ID" value="NZ_CABHYS010000009.1"/>
</dbReference>
<name>A0AA36PJP0_YERMO</name>
<reference evidence="2 3" key="1">
    <citation type="submission" date="2015-03" db="EMBL/GenBank/DDBJ databases">
        <authorList>
            <consortium name="Pathogen Informatics"/>
            <person name="Murphy D."/>
        </authorList>
    </citation>
    <scope>NUCLEOTIDE SEQUENCE [LARGE SCALE GENOMIC DNA]</scope>
    <source>
        <strain evidence="2 3">FE82747</strain>
    </source>
</reference>
<organism evidence="2 3">
    <name type="scientific">Yersinia mollaretii</name>
    <dbReference type="NCBI Taxonomy" id="33060"/>
    <lineage>
        <taxon>Bacteria</taxon>
        <taxon>Pseudomonadati</taxon>
        <taxon>Pseudomonadota</taxon>
        <taxon>Gammaproteobacteria</taxon>
        <taxon>Enterobacterales</taxon>
        <taxon>Yersiniaceae</taxon>
        <taxon>Yersinia</taxon>
    </lineage>
</organism>
<dbReference type="Gene3D" id="2.60.40.1090">
    <property type="entry name" value="Fimbrial-type adhesion domain"/>
    <property type="match status" value="1"/>
</dbReference>
<comment type="caution">
    <text evidence="2">The sequence shown here is derived from an EMBL/GenBank/DDBJ whole genome shotgun (WGS) entry which is preliminary data.</text>
</comment>
<evidence type="ECO:0000313" key="3">
    <source>
        <dbReference type="Proteomes" id="UP000040841"/>
    </source>
</evidence>
<dbReference type="Pfam" id="PF00419">
    <property type="entry name" value="Fimbrial"/>
    <property type="match status" value="1"/>
</dbReference>
<proteinExistence type="predicted"/>
<dbReference type="GO" id="GO:0007155">
    <property type="term" value="P:cell adhesion"/>
    <property type="evidence" value="ECO:0007669"/>
    <property type="project" value="InterPro"/>
</dbReference>
<protein>
    <submittedName>
        <fullName evidence="2">Exported pilin protein</fullName>
    </submittedName>
</protein>
<gene>
    <name evidence="2" type="primary">mrfF_4</name>
    <name evidence="2" type="ORF">ERS008502_02551</name>
</gene>
<dbReference type="InterPro" id="IPR000259">
    <property type="entry name" value="Adhesion_dom_fimbrial"/>
</dbReference>
<evidence type="ECO:0000313" key="2">
    <source>
        <dbReference type="EMBL" id="CNI19806.1"/>
    </source>
</evidence>
<accession>A0AA36PJP0</accession>
<dbReference type="SUPFAM" id="SSF49401">
    <property type="entry name" value="Bacterial adhesins"/>
    <property type="match status" value="1"/>
</dbReference>
<dbReference type="InterPro" id="IPR036937">
    <property type="entry name" value="Adhesion_dom_fimbrial_sf"/>
</dbReference>
<dbReference type="InterPro" id="IPR008966">
    <property type="entry name" value="Adhesion_dom_sf"/>
</dbReference>
<dbReference type="Proteomes" id="UP000040841">
    <property type="component" value="Unassembled WGS sequence"/>
</dbReference>
<dbReference type="AlphaFoldDB" id="A0AA36PJP0"/>
<sequence>MQQKYSRSGLHRPLTCGKTAFSRWKLMSFFLVSTLWFTSTQVLALTTLTVKVTVLAAPSCVINGGDPIEVGFGDDVVTTRVNGYNYMQIIPANVRCSGLTNDSLRLRVQGNPAYFGTNVLATEQDDLGIALLSNGKPLRLNENIQFTYPDVPVLSAVPVKYTGAKLAAGQFSAGATLTVEYQ</sequence>
<feature type="domain" description="Fimbrial-type adhesion" evidence="1">
    <location>
        <begin position="50"/>
        <end position="182"/>
    </location>
</feature>
<evidence type="ECO:0000259" key="1">
    <source>
        <dbReference type="Pfam" id="PF00419"/>
    </source>
</evidence>